<proteinExistence type="predicted"/>
<organism evidence="1 2">
    <name type="scientific">Entomophthora muscae</name>
    <dbReference type="NCBI Taxonomy" id="34485"/>
    <lineage>
        <taxon>Eukaryota</taxon>
        <taxon>Fungi</taxon>
        <taxon>Fungi incertae sedis</taxon>
        <taxon>Zoopagomycota</taxon>
        <taxon>Entomophthoromycotina</taxon>
        <taxon>Entomophthoromycetes</taxon>
        <taxon>Entomophthorales</taxon>
        <taxon>Entomophthoraceae</taxon>
        <taxon>Entomophthora</taxon>
    </lineage>
</organism>
<reference evidence="1" key="1">
    <citation type="submission" date="2022-04" db="EMBL/GenBank/DDBJ databases">
        <title>Genome of the entomopathogenic fungus Entomophthora muscae.</title>
        <authorList>
            <person name="Elya C."/>
            <person name="Lovett B.R."/>
            <person name="Lee E."/>
            <person name="Macias A.M."/>
            <person name="Hajek A.E."/>
            <person name="De Bivort B.L."/>
            <person name="Kasson M.T."/>
            <person name="De Fine Licht H.H."/>
            <person name="Stajich J.E."/>
        </authorList>
    </citation>
    <scope>NUCLEOTIDE SEQUENCE</scope>
    <source>
        <strain evidence="1">Berkeley</strain>
    </source>
</reference>
<sequence>MGKKRKVIVTILPWCWYCEREFDSEKLLIEHQRKRHYTCEICSKKHKTLAYLNEHSIREHKAPIEKVAYSLPGRDSVDIVIRGTEGIPEKDVLIHSKKIEAQFEDEQSFKRKLPSGDRPSPEASPDRGSNVSSNLAPGFPPAPLAQPIMYSQDGRHMPPPMPHGYPPMIYQAHALGPYGPGIFGPLPHLPFGHMPPPGFPPLPPYPLPPRMHPKVPGVDQFHPLRFNNPLRPEPPQRFATNGALRPQSDSRHHSGSSESKASFDDSPHNSSSATRPFRPQSRGSPPPTDPHKSSFHRSDSRDSRDFRHSRDSRDSRDFRRSRNDSMNKGSGLNPHSHPQPRPEPVEKPSPPRPTHVFKHPVNNLFSPHAFSPKRQADHKMPKSKLGNSYESDSSRFTEGQHDSHSWKSRNSDHFASPPSPSKLKFNSSLKREESSRRISDNNIVGTAFDAPIYEKLAPDYILDEPQPFDEFSIQPNENIVCIEHEISLEELRASDERYACRPETILKQVAALNSGVDKHIALIRQRSR</sequence>
<protein>
    <submittedName>
        <fullName evidence="1">Uncharacterized protein</fullName>
    </submittedName>
</protein>
<dbReference type="Proteomes" id="UP001165960">
    <property type="component" value="Unassembled WGS sequence"/>
</dbReference>
<accession>A0ACC2SP10</accession>
<dbReference type="EMBL" id="QTSX02004537">
    <property type="protein sequence ID" value="KAJ9064090.1"/>
    <property type="molecule type" value="Genomic_DNA"/>
</dbReference>
<gene>
    <name evidence="1" type="ORF">DSO57_1034032</name>
</gene>
<comment type="caution">
    <text evidence="1">The sequence shown here is derived from an EMBL/GenBank/DDBJ whole genome shotgun (WGS) entry which is preliminary data.</text>
</comment>
<keyword evidence="2" id="KW-1185">Reference proteome</keyword>
<name>A0ACC2SP10_9FUNG</name>
<evidence type="ECO:0000313" key="2">
    <source>
        <dbReference type="Proteomes" id="UP001165960"/>
    </source>
</evidence>
<evidence type="ECO:0000313" key="1">
    <source>
        <dbReference type="EMBL" id="KAJ9064090.1"/>
    </source>
</evidence>